<evidence type="ECO:0008006" key="3">
    <source>
        <dbReference type="Google" id="ProtNLM"/>
    </source>
</evidence>
<keyword evidence="2" id="KW-1185">Reference proteome</keyword>
<organism evidence="1 2">
    <name type="scientific">Enterococcus villorum ATCC 700913</name>
    <dbReference type="NCBI Taxonomy" id="1158604"/>
    <lineage>
        <taxon>Bacteria</taxon>
        <taxon>Bacillati</taxon>
        <taxon>Bacillota</taxon>
        <taxon>Bacilli</taxon>
        <taxon>Lactobacillales</taxon>
        <taxon>Enterococcaceae</taxon>
        <taxon>Enterococcus</taxon>
    </lineage>
</organism>
<evidence type="ECO:0000313" key="1">
    <source>
        <dbReference type="EMBL" id="EOH89602.1"/>
    </source>
</evidence>
<reference evidence="1 2" key="1">
    <citation type="submission" date="2013-02" db="EMBL/GenBank/DDBJ databases">
        <title>The Genome Sequence of Enterococcus villorum ATCC_700913.</title>
        <authorList>
            <consortium name="The Broad Institute Genome Sequencing Platform"/>
            <consortium name="The Broad Institute Genome Sequencing Center for Infectious Disease"/>
            <person name="Earl A.M."/>
            <person name="Gilmore M.S."/>
            <person name="Lebreton F."/>
            <person name="Walker B."/>
            <person name="Young S.K."/>
            <person name="Zeng Q."/>
            <person name="Gargeya S."/>
            <person name="Fitzgerald M."/>
            <person name="Haas B."/>
            <person name="Abouelleil A."/>
            <person name="Alvarado L."/>
            <person name="Arachchi H.M."/>
            <person name="Berlin A.M."/>
            <person name="Chapman S.B."/>
            <person name="Dewar J."/>
            <person name="Goldberg J."/>
            <person name="Griggs A."/>
            <person name="Gujja S."/>
            <person name="Hansen M."/>
            <person name="Howarth C."/>
            <person name="Imamovic A."/>
            <person name="Larimer J."/>
            <person name="McCowan C."/>
            <person name="Murphy C."/>
            <person name="Neiman D."/>
            <person name="Pearson M."/>
            <person name="Priest M."/>
            <person name="Roberts A."/>
            <person name="Saif S."/>
            <person name="Shea T."/>
            <person name="Sisk P."/>
            <person name="Sykes S."/>
            <person name="Wortman J."/>
            <person name="Nusbaum C."/>
            <person name="Birren B."/>
        </authorList>
    </citation>
    <scope>NUCLEOTIDE SEQUENCE [LARGE SCALE GENOMIC DNA]</scope>
    <source>
        <strain evidence="1 2">ATCC 700913</strain>
    </source>
</reference>
<proteinExistence type="predicted"/>
<dbReference type="Proteomes" id="UP000013866">
    <property type="component" value="Unassembled WGS sequence"/>
</dbReference>
<accession>A0ABN0KGQ5</accession>
<dbReference type="EMBL" id="AJAN01000022">
    <property type="protein sequence ID" value="EOH89602.1"/>
    <property type="molecule type" value="Genomic_DNA"/>
</dbReference>
<comment type="caution">
    <text evidence="1">The sequence shown here is derived from an EMBL/GenBank/DDBJ whole genome shotgun (WGS) entry which is preliminary data.</text>
</comment>
<sequence>MSTENFIQIAILYDVKALQVWCMIHLLNHIEKILHGETK</sequence>
<protein>
    <recommendedName>
        <fullName evidence="3">Transposase</fullName>
    </recommendedName>
</protein>
<gene>
    <name evidence="1" type="ORF">UAO_01288</name>
</gene>
<name>A0ABN0KGQ5_9ENTE</name>
<evidence type="ECO:0000313" key="2">
    <source>
        <dbReference type="Proteomes" id="UP000013866"/>
    </source>
</evidence>